<dbReference type="InterPro" id="IPR041036">
    <property type="entry name" value="GH5_C"/>
</dbReference>
<feature type="region of interest" description="Disordered" evidence="5">
    <location>
        <begin position="199"/>
        <end position="220"/>
    </location>
</feature>
<evidence type="ECO:0000259" key="6">
    <source>
        <dbReference type="Pfam" id="PF00150"/>
    </source>
</evidence>
<dbReference type="GO" id="GO:1904462">
    <property type="term" value="P:ergosteryl 3-beta-D-glucoside catabolic process"/>
    <property type="evidence" value="ECO:0007669"/>
    <property type="project" value="TreeGrafter"/>
</dbReference>
<dbReference type="InterPro" id="IPR052066">
    <property type="entry name" value="Glycosphingolipid_Hydrolases"/>
</dbReference>
<feature type="region of interest" description="Disordered" evidence="5">
    <location>
        <begin position="1"/>
        <end position="40"/>
    </location>
</feature>
<feature type="domain" description="Glycoside hydrolase family 5" evidence="6">
    <location>
        <begin position="624"/>
        <end position="686"/>
    </location>
</feature>
<dbReference type="InterPro" id="IPR015943">
    <property type="entry name" value="WD40/YVTN_repeat-like_dom_sf"/>
</dbReference>
<dbReference type="Gene3D" id="2.130.10.10">
    <property type="entry name" value="YVTN repeat-like/Quinoprotein amine dehydrogenase"/>
    <property type="match status" value="1"/>
</dbReference>
<dbReference type="Pfam" id="PF00150">
    <property type="entry name" value="Cellulase"/>
    <property type="match status" value="1"/>
</dbReference>
<dbReference type="Gene3D" id="3.20.20.80">
    <property type="entry name" value="Glycosidases"/>
    <property type="match status" value="2"/>
</dbReference>
<evidence type="ECO:0000313" key="8">
    <source>
        <dbReference type="EMBL" id="GEM09660.1"/>
    </source>
</evidence>
<dbReference type="InterPro" id="IPR001680">
    <property type="entry name" value="WD40_rpt"/>
</dbReference>
<dbReference type="SUPFAM" id="SSF51445">
    <property type="entry name" value="(Trans)glycosidases"/>
    <property type="match status" value="1"/>
</dbReference>
<dbReference type="InterPro" id="IPR018087">
    <property type="entry name" value="Glyco_hydro_5_CS"/>
</dbReference>
<dbReference type="PROSITE" id="PS50082">
    <property type="entry name" value="WD_REPEATS_2"/>
    <property type="match status" value="1"/>
</dbReference>
<dbReference type="SMART" id="SM00320">
    <property type="entry name" value="WD40"/>
    <property type="match status" value="4"/>
</dbReference>
<comment type="similarity">
    <text evidence="1">Belongs to the glycosyl hydrolase 5 (cellulase A) family.</text>
</comment>
<feature type="region of interest" description="Disordered" evidence="5">
    <location>
        <begin position="1147"/>
        <end position="1186"/>
    </location>
</feature>
<dbReference type="InterPro" id="IPR013780">
    <property type="entry name" value="Glyco_hydro_b"/>
</dbReference>
<dbReference type="Proteomes" id="UP000321518">
    <property type="component" value="Unassembled WGS sequence"/>
</dbReference>
<evidence type="ECO:0000256" key="1">
    <source>
        <dbReference type="ARBA" id="ARBA00005641"/>
    </source>
</evidence>
<feature type="compositionally biased region" description="Gly residues" evidence="5">
    <location>
        <begin position="17"/>
        <end position="28"/>
    </location>
</feature>
<comment type="caution">
    <text evidence="8">The sequence shown here is derived from an EMBL/GenBank/DDBJ whole genome shotgun (WGS) entry which is preliminary data.</text>
</comment>
<dbReference type="Pfam" id="PF18564">
    <property type="entry name" value="Glyco_hydro_5_C"/>
    <property type="match status" value="1"/>
</dbReference>
<gene>
    <name evidence="8" type="ORF">Rt10032_c08g3677</name>
</gene>
<dbReference type="GO" id="GO:0050295">
    <property type="term" value="F:steryl-beta-glucosidase activity"/>
    <property type="evidence" value="ECO:0007669"/>
    <property type="project" value="TreeGrafter"/>
</dbReference>
<sequence length="1389" mass="151287">MTASLANDGSAERDGAAGAGGSGTGGTNGPPPSSAVLKRKPLTSSFSMLGGLSLAGGDGAGGAVATSRPARPFKGSSSSFIRSWEGLPISQVQLRAIAEANAGRETIFGFQTLGKAVVWTEIGKGKKDSLSRVIFANFPTCIDANQHTASHTQVDVLIGFNSGDIVWMDPLTARYSRFNKSGCMTSSAVTSILWLPPAPPKTPSSPSIDPSSPSTSTRSNLFVTSHADGSIILWDKDKEDWNGFVPQPYPPPKPASPAATGQKENQWPLAGAGAAVMGATKIADGQDDMVVSKLPPTDRKGQSTAKFNPVSHWRVSKKPINALAFSPDLALCAAAGEDGCLWIIDAVEEKLLDCFSSYFGALLCVAWSPDGRFVVTGGQDDLVTVYAPLEQHIVAHCQGHASWVTGVAWDAWRSEDRTLRIASVGEDCKLILWDLSSASLTRPKAHAHPHVRRHSASSQVSLNRRSNSESAWHVPLDRAERSAGPAFHPAPRRDDVSLLQPVAVKVLSTDVFSGVQILLDYVLLATRGGQVKQYDRPPIHESLLGGLSSEFAASVPVPQHYIHASDCHFRLTDGRTILLRGINLAASAKTPRGQPGAKLEGFWESAKSGEMSFVGRVLELDEADEHLERLRRWGFNCLRFVTTWEQIEHAGPGKYDQDFLDYVVALLRKCKEYGFRVYMDPHQDLWSRFSGGSGAPYWTLLACGLEPQNFTRTRAAVIECEWPEPASPTPSAFPPMIWATNYSRLACQTVFTMFFAGRDYAPKCIIDGANIQDWLQSHYFNAYRKLGEAIAQAGDLLDETVIGWDSINEPNAGFLGVEDLGQHGKDSVLRVGPMPTGFQALRMGMGEKMEVENWMSGPLGPKRDGSVVVDPQGTVAWLSPDAEPKGKSPWGWQRDPGWKLGTCIWAQHGVWDVDSKTLLKPDYFNVYRGDGGASGRHVEFGADYWLPHWRAWAPVVRNFHPEAIHFIHSPVFQIPPKIDGPEIKNRAAHSSHFYDGLTLVTKHWNWFNADAIGILRGKYPSVVFGVKVGEAAIRRCLRSQLGVLRQDCFDALGKFPTMMGEIGIPYDLDKKKAYKDGNYATQVRALDASLNACDGKNMLNYTVWNYCPDNSHEWGDKWNGEDLSVWSPDDAVQMVNSRTAVGRRARALGNVNPSEGGIKAKLDPSRSSSGSSGTATPLDDPLHPINLNDGSRALPAFVRPYPVRTVGSPVSLDFDIHSSKLTLEIRVDANDVADPDLPTEIYLPLAHYAAHPQKVSYHVKAADNAHHAGGAVRHAAAGDVSPDDLGKTSDEATDLALKVKVSAGRYEVDGDSQLLKWYYPRPASGSMTVRLELQRDGGAIPLWVSQWYRSGWERAGRQEWNGNTCSLVGVTLLGAVGVAYTAVSFCRSW</sequence>
<organism evidence="8 9">
    <name type="scientific">Rhodotorula toruloides</name>
    <name type="common">Yeast</name>
    <name type="synonym">Rhodosporidium toruloides</name>
    <dbReference type="NCBI Taxonomy" id="5286"/>
    <lineage>
        <taxon>Eukaryota</taxon>
        <taxon>Fungi</taxon>
        <taxon>Dikarya</taxon>
        <taxon>Basidiomycota</taxon>
        <taxon>Pucciniomycotina</taxon>
        <taxon>Microbotryomycetes</taxon>
        <taxon>Sporidiobolales</taxon>
        <taxon>Sporidiobolaceae</taxon>
        <taxon>Rhodotorula</taxon>
    </lineage>
</organism>
<dbReference type="InterPro" id="IPR036322">
    <property type="entry name" value="WD40_repeat_dom_sf"/>
</dbReference>
<dbReference type="Pfam" id="PF00400">
    <property type="entry name" value="WD40"/>
    <property type="match status" value="3"/>
</dbReference>
<accession>A0A511KH10</accession>
<keyword evidence="2 8" id="KW-0378">Hydrolase</keyword>
<evidence type="ECO:0000259" key="7">
    <source>
        <dbReference type="Pfam" id="PF18564"/>
    </source>
</evidence>
<evidence type="ECO:0000313" key="9">
    <source>
        <dbReference type="Proteomes" id="UP000321518"/>
    </source>
</evidence>
<reference evidence="8 9" key="1">
    <citation type="submission" date="2019-07" db="EMBL/GenBank/DDBJ databases">
        <title>Rhodotorula toruloides NBRC10032 genome sequencing.</title>
        <authorList>
            <person name="Shida Y."/>
            <person name="Takaku H."/>
            <person name="Ogasawara W."/>
            <person name="Mori K."/>
        </authorList>
    </citation>
    <scope>NUCLEOTIDE SEQUENCE [LARGE SCALE GENOMIC DNA]</scope>
    <source>
        <strain evidence="8 9">NBRC10032</strain>
    </source>
</reference>
<dbReference type="PANTHER" id="PTHR31308:SF6">
    <property type="entry name" value="GLYCOSIDE HYDROLASE FAMILY 5 C-TERMINAL DOMAIN-CONTAINING PROTEIN"/>
    <property type="match status" value="1"/>
</dbReference>
<dbReference type="GO" id="GO:0000272">
    <property type="term" value="P:polysaccharide catabolic process"/>
    <property type="evidence" value="ECO:0007669"/>
    <property type="project" value="InterPro"/>
</dbReference>
<evidence type="ECO:0000256" key="4">
    <source>
        <dbReference type="PROSITE-ProRule" id="PRU00221"/>
    </source>
</evidence>
<dbReference type="InterPro" id="IPR001547">
    <property type="entry name" value="Glyco_hydro_5"/>
</dbReference>
<feature type="compositionally biased region" description="Basic residues" evidence="5">
    <location>
        <begin position="444"/>
        <end position="455"/>
    </location>
</feature>
<feature type="domain" description="Glycoside hydrolase family 5 C-terminal" evidence="7">
    <location>
        <begin position="1199"/>
        <end position="1255"/>
    </location>
</feature>
<evidence type="ECO:0000256" key="2">
    <source>
        <dbReference type="ARBA" id="ARBA00022801"/>
    </source>
</evidence>
<name>A0A511KH10_RHOTO</name>
<protein>
    <submittedName>
        <fullName evidence="8">Glycoside hydrolase, family 5</fullName>
    </submittedName>
</protein>
<dbReference type="PROSITE" id="PS00659">
    <property type="entry name" value="GLYCOSYL_HYDROL_F5"/>
    <property type="match status" value="1"/>
</dbReference>
<dbReference type="Gene3D" id="2.60.40.1180">
    <property type="entry name" value="Golgi alpha-mannosidase II"/>
    <property type="match status" value="1"/>
</dbReference>
<evidence type="ECO:0000256" key="5">
    <source>
        <dbReference type="SAM" id="MobiDB-lite"/>
    </source>
</evidence>
<keyword evidence="4" id="KW-0853">WD repeat</keyword>
<evidence type="ECO:0000256" key="3">
    <source>
        <dbReference type="ARBA" id="ARBA00023295"/>
    </source>
</evidence>
<feature type="compositionally biased region" description="Low complexity" evidence="5">
    <location>
        <begin position="204"/>
        <end position="219"/>
    </location>
</feature>
<dbReference type="InterPro" id="IPR017853">
    <property type="entry name" value="GH"/>
</dbReference>
<dbReference type="EMBL" id="BJWK01000008">
    <property type="protein sequence ID" value="GEM09660.1"/>
    <property type="molecule type" value="Genomic_DNA"/>
</dbReference>
<keyword evidence="3" id="KW-0326">Glycosidase</keyword>
<proteinExistence type="inferred from homology"/>
<dbReference type="PANTHER" id="PTHR31308">
    <property type="match status" value="1"/>
</dbReference>
<dbReference type="OrthoDB" id="9971853at2759"/>
<feature type="region of interest" description="Disordered" evidence="5">
    <location>
        <begin position="444"/>
        <end position="473"/>
    </location>
</feature>
<feature type="repeat" description="WD" evidence="4">
    <location>
        <begin position="355"/>
        <end position="386"/>
    </location>
</feature>
<feature type="compositionally biased region" description="Polar residues" evidence="5">
    <location>
        <begin position="456"/>
        <end position="470"/>
    </location>
</feature>
<dbReference type="SUPFAM" id="SSF50978">
    <property type="entry name" value="WD40 repeat-like"/>
    <property type="match status" value="1"/>
</dbReference>